<feature type="transmembrane region" description="Helical" evidence="6">
    <location>
        <begin position="12"/>
        <end position="30"/>
    </location>
</feature>
<evidence type="ECO:0000259" key="7">
    <source>
        <dbReference type="Pfam" id="PF01494"/>
    </source>
</evidence>
<dbReference type="PRINTS" id="PR00420">
    <property type="entry name" value="RNGMNOXGNASE"/>
</dbReference>
<accession>A0A8H7DIK6</accession>
<comment type="similarity">
    <text evidence="1">Belongs to the paxM FAD-dependent monooxygenase family.</text>
</comment>
<keyword evidence="6" id="KW-0812">Transmembrane</keyword>
<evidence type="ECO:0000256" key="5">
    <source>
        <dbReference type="ARBA" id="ARBA00023033"/>
    </source>
</evidence>
<dbReference type="SUPFAM" id="SSF51905">
    <property type="entry name" value="FAD/NAD(P)-binding domain"/>
    <property type="match status" value="1"/>
</dbReference>
<sequence>MSDTNSSGSGVFQVSVVGGGIAGLAAALALRRNGHHVQVLEASEDKTEIGAGLNVPQNALRVLDHFGISRESLQGIPFLGVRSNILLHPRSSNMKQAVSIDNDTGESTTNRFPEVNGLERSVGLFCHRADLYEALKRVATGEGDGPSVKLRLGAKVLSCNPEAGTVYLNNGEVVQADLVLGADGGHNSVVRTDIVGKVQKITYSGVSCFRAVFEFLERPELRWLTEEVTGPRTFASKEGPFRMLLMFLCRGGKLLNFVGFYDDPLQDVEDWSPKATREDIIAKFKGFHPKFLSVLDLPSHSEILKWRLGVLPPLPTWIRGRAALVGDSAHATLPFLAQGAAMAIEDAGALGCLFPAGTKPRDVPERLKVYQDLRKERGEFVNIATVEQLKHLKSRGAFGRVHTVGLDRLYGYNTINTAQQCYEKHFGSRPLAN</sequence>
<feature type="domain" description="FAD-binding" evidence="7">
    <location>
        <begin position="13"/>
        <end position="72"/>
    </location>
</feature>
<keyword evidence="3" id="KW-0274">FAD</keyword>
<dbReference type="GO" id="GO:0071949">
    <property type="term" value="F:FAD binding"/>
    <property type="evidence" value="ECO:0007669"/>
    <property type="project" value="InterPro"/>
</dbReference>
<reference evidence="8" key="1">
    <citation type="submission" date="2020-05" db="EMBL/GenBank/DDBJ databases">
        <title>Mycena genomes resolve the evolution of fungal bioluminescence.</title>
        <authorList>
            <person name="Tsai I.J."/>
        </authorList>
    </citation>
    <scope>NUCLEOTIDE SEQUENCE</scope>
    <source>
        <strain evidence="8">160909Yilan</strain>
    </source>
</reference>
<keyword evidence="4" id="KW-0560">Oxidoreductase</keyword>
<dbReference type="GO" id="GO:0004497">
    <property type="term" value="F:monooxygenase activity"/>
    <property type="evidence" value="ECO:0007669"/>
    <property type="project" value="UniProtKB-KW"/>
</dbReference>
<dbReference type="EMBL" id="JACAZH010000002">
    <property type="protein sequence ID" value="KAF7374577.1"/>
    <property type="molecule type" value="Genomic_DNA"/>
</dbReference>
<evidence type="ECO:0000256" key="6">
    <source>
        <dbReference type="SAM" id="Phobius"/>
    </source>
</evidence>
<evidence type="ECO:0000256" key="3">
    <source>
        <dbReference type="ARBA" id="ARBA00022827"/>
    </source>
</evidence>
<evidence type="ECO:0000256" key="1">
    <source>
        <dbReference type="ARBA" id="ARBA00007992"/>
    </source>
</evidence>
<evidence type="ECO:0000313" key="8">
    <source>
        <dbReference type="EMBL" id="KAF7374577.1"/>
    </source>
</evidence>
<dbReference type="PANTHER" id="PTHR13789">
    <property type="entry name" value="MONOOXYGENASE"/>
    <property type="match status" value="1"/>
</dbReference>
<protein>
    <submittedName>
        <fullName evidence="8">FAD/NAD(P)-binding domain-containing protein</fullName>
    </submittedName>
</protein>
<dbReference type="PANTHER" id="PTHR13789:SF309">
    <property type="entry name" value="PUTATIVE (AFU_ORTHOLOGUE AFUA_6G14510)-RELATED"/>
    <property type="match status" value="1"/>
</dbReference>
<keyword evidence="2" id="KW-0285">Flavoprotein</keyword>
<evidence type="ECO:0000256" key="2">
    <source>
        <dbReference type="ARBA" id="ARBA00022630"/>
    </source>
</evidence>
<feature type="domain" description="FAD-binding" evidence="7">
    <location>
        <begin position="171"/>
        <end position="379"/>
    </location>
</feature>
<comment type="caution">
    <text evidence="8">The sequence shown here is derived from an EMBL/GenBank/DDBJ whole genome shotgun (WGS) entry which is preliminary data.</text>
</comment>
<dbReference type="Pfam" id="PF01494">
    <property type="entry name" value="FAD_binding_3"/>
    <property type="match status" value="2"/>
</dbReference>
<dbReference type="AlphaFoldDB" id="A0A8H7DIK6"/>
<gene>
    <name evidence="8" type="ORF">MSAN_00342300</name>
</gene>
<dbReference type="OrthoDB" id="9993796at2759"/>
<organism evidence="8 9">
    <name type="scientific">Mycena sanguinolenta</name>
    <dbReference type="NCBI Taxonomy" id="230812"/>
    <lineage>
        <taxon>Eukaryota</taxon>
        <taxon>Fungi</taxon>
        <taxon>Dikarya</taxon>
        <taxon>Basidiomycota</taxon>
        <taxon>Agaricomycotina</taxon>
        <taxon>Agaricomycetes</taxon>
        <taxon>Agaricomycetidae</taxon>
        <taxon>Agaricales</taxon>
        <taxon>Marasmiineae</taxon>
        <taxon>Mycenaceae</taxon>
        <taxon>Mycena</taxon>
    </lineage>
</organism>
<keyword evidence="5" id="KW-0503">Monooxygenase</keyword>
<evidence type="ECO:0000313" key="9">
    <source>
        <dbReference type="Proteomes" id="UP000623467"/>
    </source>
</evidence>
<dbReference type="InterPro" id="IPR002938">
    <property type="entry name" value="FAD-bd"/>
</dbReference>
<proteinExistence type="inferred from homology"/>
<evidence type="ECO:0000256" key="4">
    <source>
        <dbReference type="ARBA" id="ARBA00023002"/>
    </source>
</evidence>
<dbReference type="InterPro" id="IPR036188">
    <property type="entry name" value="FAD/NAD-bd_sf"/>
</dbReference>
<dbReference type="Gene3D" id="3.50.50.60">
    <property type="entry name" value="FAD/NAD(P)-binding domain"/>
    <property type="match status" value="1"/>
</dbReference>
<keyword evidence="6" id="KW-1133">Transmembrane helix</keyword>
<keyword evidence="9" id="KW-1185">Reference proteome</keyword>
<dbReference type="InterPro" id="IPR050493">
    <property type="entry name" value="FAD-dep_Monooxygenase_BioMet"/>
</dbReference>
<keyword evidence="6" id="KW-0472">Membrane</keyword>
<dbReference type="SUPFAM" id="SSF54373">
    <property type="entry name" value="FAD-linked reductases, C-terminal domain"/>
    <property type="match status" value="1"/>
</dbReference>
<dbReference type="Proteomes" id="UP000623467">
    <property type="component" value="Unassembled WGS sequence"/>
</dbReference>
<name>A0A8H7DIK6_9AGAR</name>